<accession>A0AAD2HYL9</accession>
<feature type="compositionally biased region" description="Low complexity" evidence="1">
    <location>
        <begin position="200"/>
        <end position="209"/>
    </location>
</feature>
<name>A0AAD2HYL9_9AGAR</name>
<dbReference type="EMBL" id="CAVNYO010000480">
    <property type="protein sequence ID" value="CAK5284631.1"/>
    <property type="molecule type" value="Genomic_DNA"/>
</dbReference>
<organism evidence="2 3">
    <name type="scientific">Mycena citricolor</name>
    <dbReference type="NCBI Taxonomy" id="2018698"/>
    <lineage>
        <taxon>Eukaryota</taxon>
        <taxon>Fungi</taxon>
        <taxon>Dikarya</taxon>
        <taxon>Basidiomycota</taxon>
        <taxon>Agaricomycotina</taxon>
        <taxon>Agaricomycetes</taxon>
        <taxon>Agaricomycetidae</taxon>
        <taxon>Agaricales</taxon>
        <taxon>Marasmiineae</taxon>
        <taxon>Mycenaceae</taxon>
        <taxon>Mycena</taxon>
    </lineage>
</organism>
<keyword evidence="3" id="KW-1185">Reference proteome</keyword>
<feature type="compositionally biased region" description="Polar residues" evidence="1">
    <location>
        <begin position="50"/>
        <end position="61"/>
    </location>
</feature>
<comment type="caution">
    <text evidence="2">The sequence shown here is derived from an EMBL/GenBank/DDBJ whole genome shotgun (WGS) entry which is preliminary data.</text>
</comment>
<protein>
    <submittedName>
        <fullName evidence="2">Uncharacterized protein</fullName>
    </submittedName>
</protein>
<reference evidence="2" key="1">
    <citation type="submission" date="2023-11" db="EMBL/GenBank/DDBJ databases">
        <authorList>
            <person name="De Vega J J."/>
            <person name="De Vega J J."/>
        </authorList>
    </citation>
    <scope>NUCLEOTIDE SEQUENCE</scope>
</reference>
<sequence>MSARGRPGRPRSPPSMYVAYESSTAKTPKPLIKLDKHKASSATGKGKVSVPTSPAASTFSERSLPKGSSGPPFFSLRRKRGPPSQSSSDGDSVAGPSRRRPALHVAMTGTPPLHQTNVHPYSDVDSVLSLAMPRPTHPNSRSKVARLLGKSSYSSIRSGSGSGSGSSKSQNDDEGCSVFSDSGSGGGSFEGRRGDDGGDADYATAGSADQETPPLTPILFRPITLPGSSAGEHQASSSSSAGGREVEDEGPTRDDASELSEDRHTDSDGPVTPVAASLPAPPRPRRRNSYNHQHHLHGRSYRHEEAPSESDAHSVRPQSALSFMSAFGGVNDRYTYTQATSTSTHGSVRADTPFMDGLVEVSSVVSVVAGQKSSRRVSHLRSTSVVRAEPKQGWMGEWNQGDMQEVISKLRELR</sequence>
<feature type="compositionally biased region" description="Basic and acidic residues" evidence="1">
    <location>
        <begin position="250"/>
        <end position="267"/>
    </location>
</feature>
<dbReference type="AlphaFoldDB" id="A0AAD2HYL9"/>
<feature type="compositionally biased region" description="Low complexity" evidence="1">
    <location>
        <begin position="149"/>
        <end position="169"/>
    </location>
</feature>
<proteinExistence type="predicted"/>
<evidence type="ECO:0000313" key="3">
    <source>
        <dbReference type="Proteomes" id="UP001295794"/>
    </source>
</evidence>
<feature type="compositionally biased region" description="Low complexity" evidence="1">
    <location>
        <begin position="82"/>
        <end position="92"/>
    </location>
</feature>
<evidence type="ECO:0000256" key="1">
    <source>
        <dbReference type="SAM" id="MobiDB-lite"/>
    </source>
</evidence>
<feature type="compositionally biased region" description="Basic residues" evidence="1">
    <location>
        <begin position="283"/>
        <end position="300"/>
    </location>
</feature>
<feature type="compositionally biased region" description="Low complexity" evidence="1">
    <location>
        <begin position="227"/>
        <end position="243"/>
    </location>
</feature>
<feature type="compositionally biased region" description="Basic and acidic residues" evidence="1">
    <location>
        <begin position="301"/>
        <end position="314"/>
    </location>
</feature>
<gene>
    <name evidence="2" type="ORF">MYCIT1_LOCUS37996</name>
</gene>
<evidence type="ECO:0000313" key="2">
    <source>
        <dbReference type="EMBL" id="CAK5284631.1"/>
    </source>
</evidence>
<feature type="region of interest" description="Disordered" evidence="1">
    <location>
        <begin position="1"/>
        <end position="316"/>
    </location>
</feature>
<dbReference type="Proteomes" id="UP001295794">
    <property type="component" value="Unassembled WGS sequence"/>
</dbReference>